<keyword evidence="2" id="KW-1185">Reference proteome</keyword>
<dbReference type="Proteomes" id="UP000757232">
    <property type="component" value="Unassembled WGS sequence"/>
</dbReference>
<comment type="caution">
    <text evidence="1">The sequence shown here is derived from an EMBL/GenBank/DDBJ whole genome shotgun (WGS) entry which is preliminary data.</text>
</comment>
<accession>A0A9Q5NCM4</accession>
<dbReference type="AlphaFoldDB" id="A0A9Q5NCM4"/>
<sequence length="88" mass="9069">MRIAGMDANTGSSLLADAGIETDFANGIEIGIENVDGLRPEETVSRREPASSEPALAFDRNAIGETECRVFTAWLSGGLRAGNGSGAG</sequence>
<dbReference type="EMBL" id="LNZH02000171">
    <property type="protein sequence ID" value="OCB88759.1"/>
    <property type="molecule type" value="Genomic_DNA"/>
</dbReference>
<gene>
    <name evidence="1" type="ORF">A7U60_g4046</name>
</gene>
<reference evidence="1" key="1">
    <citation type="submission" date="2016-06" db="EMBL/GenBank/DDBJ databases">
        <title>Draft Genome sequence of the fungus Inonotus baumii.</title>
        <authorList>
            <person name="Zhu H."/>
            <person name="Lin W."/>
        </authorList>
    </citation>
    <scope>NUCLEOTIDE SEQUENCE</scope>
    <source>
        <strain evidence="1">821</strain>
    </source>
</reference>
<name>A0A9Q5NCM4_SANBA</name>
<proteinExistence type="predicted"/>
<protein>
    <submittedName>
        <fullName evidence="1">Uncharacterized protein</fullName>
    </submittedName>
</protein>
<evidence type="ECO:0000313" key="1">
    <source>
        <dbReference type="EMBL" id="OCB88759.1"/>
    </source>
</evidence>
<organism evidence="1 2">
    <name type="scientific">Sanghuangporus baumii</name>
    <name type="common">Phellinus baumii</name>
    <dbReference type="NCBI Taxonomy" id="108892"/>
    <lineage>
        <taxon>Eukaryota</taxon>
        <taxon>Fungi</taxon>
        <taxon>Dikarya</taxon>
        <taxon>Basidiomycota</taxon>
        <taxon>Agaricomycotina</taxon>
        <taxon>Agaricomycetes</taxon>
        <taxon>Hymenochaetales</taxon>
        <taxon>Hymenochaetaceae</taxon>
        <taxon>Sanghuangporus</taxon>
    </lineage>
</organism>
<evidence type="ECO:0000313" key="2">
    <source>
        <dbReference type="Proteomes" id="UP000757232"/>
    </source>
</evidence>